<keyword evidence="2" id="KW-1185">Reference proteome</keyword>
<evidence type="ECO:0000313" key="1">
    <source>
        <dbReference type="EMBL" id="CAG8825131.1"/>
    </source>
</evidence>
<protein>
    <submittedName>
        <fullName evidence="1">20202_t:CDS:1</fullName>
    </submittedName>
</protein>
<dbReference type="EMBL" id="CAJVQC010090032">
    <property type="protein sequence ID" value="CAG8825131.1"/>
    <property type="molecule type" value="Genomic_DNA"/>
</dbReference>
<dbReference type="Proteomes" id="UP000789920">
    <property type="component" value="Unassembled WGS sequence"/>
</dbReference>
<feature type="non-terminal residue" evidence="1">
    <location>
        <position position="1"/>
    </location>
</feature>
<sequence length="56" mass="6481">EILQKLEQIKQTYGTDDFEAAFELLKETVHELRDNFNEALKNKDENINSLLGAIET</sequence>
<reference evidence="1" key="1">
    <citation type="submission" date="2021-06" db="EMBL/GenBank/DDBJ databases">
        <authorList>
            <person name="Kallberg Y."/>
            <person name="Tangrot J."/>
            <person name="Rosling A."/>
        </authorList>
    </citation>
    <scope>NUCLEOTIDE SEQUENCE</scope>
    <source>
        <strain evidence="1">MA461A</strain>
    </source>
</reference>
<gene>
    <name evidence="1" type="ORF">RPERSI_LOCUS26412</name>
</gene>
<accession>A0ACA9S4L6</accession>
<proteinExistence type="predicted"/>
<evidence type="ECO:0000313" key="2">
    <source>
        <dbReference type="Proteomes" id="UP000789920"/>
    </source>
</evidence>
<organism evidence="1 2">
    <name type="scientific">Racocetra persica</name>
    <dbReference type="NCBI Taxonomy" id="160502"/>
    <lineage>
        <taxon>Eukaryota</taxon>
        <taxon>Fungi</taxon>
        <taxon>Fungi incertae sedis</taxon>
        <taxon>Mucoromycota</taxon>
        <taxon>Glomeromycotina</taxon>
        <taxon>Glomeromycetes</taxon>
        <taxon>Diversisporales</taxon>
        <taxon>Gigasporaceae</taxon>
        <taxon>Racocetra</taxon>
    </lineage>
</organism>
<comment type="caution">
    <text evidence="1">The sequence shown here is derived from an EMBL/GenBank/DDBJ whole genome shotgun (WGS) entry which is preliminary data.</text>
</comment>
<feature type="non-terminal residue" evidence="1">
    <location>
        <position position="56"/>
    </location>
</feature>
<name>A0ACA9S4L6_9GLOM</name>